<protein>
    <submittedName>
        <fullName evidence="2">DUF4397 domain-containing protein</fullName>
    </submittedName>
</protein>
<reference evidence="2 3" key="1">
    <citation type="submission" date="2018-07" db="EMBL/GenBank/DDBJ databases">
        <title>Pedobacter sp. nov., isolated from soil.</title>
        <authorList>
            <person name="Zhou L.Y."/>
            <person name="Du Z.J."/>
        </authorList>
    </citation>
    <scope>NUCLEOTIDE SEQUENCE [LARGE SCALE GENOMIC DNA]</scope>
    <source>
        <strain evidence="2 3">JDX94</strain>
    </source>
</reference>
<organism evidence="2 3">
    <name type="scientific">Pedobacter chinensis</name>
    <dbReference type="NCBI Taxonomy" id="2282421"/>
    <lineage>
        <taxon>Bacteria</taxon>
        <taxon>Pseudomonadati</taxon>
        <taxon>Bacteroidota</taxon>
        <taxon>Sphingobacteriia</taxon>
        <taxon>Sphingobacteriales</taxon>
        <taxon>Sphingobacteriaceae</taxon>
        <taxon>Pedobacter</taxon>
    </lineage>
</organism>
<evidence type="ECO:0000313" key="2">
    <source>
        <dbReference type="EMBL" id="RDC56961.1"/>
    </source>
</evidence>
<gene>
    <name evidence="2" type="ORF">DU508_07105</name>
</gene>
<keyword evidence="3" id="KW-1185">Reference proteome</keyword>
<dbReference type="Pfam" id="PF14344">
    <property type="entry name" value="DUF4397"/>
    <property type="match status" value="1"/>
</dbReference>
<dbReference type="PROSITE" id="PS51257">
    <property type="entry name" value="PROKAR_LIPOPROTEIN"/>
    <property type="match status" value="1"/>
</dbReference>
<comment type="caution">
    <text evidence="2">The sequence shown here is derived from an EMBL/GenBank/DDBJ whole genome shotgun (WGS) entry which is preliminary data.</text>
</comment>
<evidence type="ECO:0000313" key="3">
    <source>
        <dbReference type="Proteomes" id="UP000253961"/>
    </source>
</evidence>
<dbReference type="InterPro" id="IPR025510">
    <property type="entry name" value="DUF4397"/>
</dbReference>
<dbReference type="RefSeq" id="WP_115402145.1">
    <property type="nucleotide sequence ID" value="NZ_QPKV01000003.1"/>
</dbReference>
<dbReference type="AlphaFoldDB" id="A0A369PWA2"/>
<sequence length="269" mass="28764">MKKILYILTACIGLLTSCAKDDDLESVENTEYERLTPGDTKYSYLKVLNLTPGSPVVNYYIDGTKFSASLASSGIENAGYTYNGLFPDFGYAATTPGSHKLTAKIIPTAAADASLEVLNTTISPAPGKYYTIYTTGQYSATNKMLGTPFVLEDVKPALDTSKIFVRLVNLAIGLPNIDLVKGPLVTDPKIITNIGYGQASDWVVVPNLGPGTAPTVPLWYINADTGAPLSTAVSNVILTKGRAYTLYIRGIFGTTGTTAVTTTFYTTFF</sequence>
<accession>A0A369PWA2</accession>
<proteinExistence type="predicted"/>
<dbReference type="OrthoDB" id="9792011at2"/>
<feature type="domain" description="DUF4397" evidence="1">
    <location>
        <begin position="43"/>
        <end position="179"/>
    </location>
</feature>
<name>A0A369PWA2_9SPHI</name>
<dbReference type="Proteomes" id="UP000253961">
    <property type="component" value="Unassembled WGS sequence"/>
</dbReference>
<evidence type="ECO:0000259" key="1">
    <source>
        <dbReference type="Pfam" id="PF14344"/>
    </source>
</evidence>
<dbReference type="EMBL" id="QPKV01000003">
    <property type="protein sequence ID" value="RDC56961.1"/>
    <property type="molecule type" value="Genomic_DNA"/>
</dbReference>